<dbReference type="InterPro" id="IPR002575">
    <property type="entry name" value="Aminoglycoside_PTrfase"/>
</dbReference>
<dbReference type="InterPro" id="IPR011009">
    <property type="entry name" value="Kinase-like_dom_sf"/>
</dbReference>
<comment type="caution">
    <text evidence="2">The sequence shown here is derived from an EMBL/GenBank/DDBJ whole genome shotgun (WGS) entry which is preliminary data.</text>
</comment>
<evidence type="ECO:0000313" key="3">
    <source>
        <dbReference type="Proteomes" id="UP000031186"/>
    </source>
</evidence>
<evidence type="ECO:0000259" key="1">
    <source>
        <dbReference type="Pfam" id="PF01636"/>
    </source>
</evidence>
<accession>A0A0B4EH09</accession>
<dbReference type="VEuPathDB" id="FungiDB:MAN_09180"/>
<dbReference type="Gene3D" id="3.90.1200.10">
    <property type="match status" value="1"/>
</dbReference>
<keyword evidence="3" id="KW-1185">Reference proteome</keyword>
<dbReference type="AlphaFoldDB" id="A0A0B4EH09"/>
<name>A0A0B4EH09_METAF</name>
<dbReference type="HOGENOM" id="CLU_030115_1_0_1"/>
<feature type="domain" description="Aminoglycoside phosphotransferase" evidence="1">
    <location>
        <begin position="9"/>
        <end position="204"/>
    </location>
</feature>
<feature type="non-terminal residue" evidence="2">
    <location>
        <position position="1"/>
    </location>
</feature>
<dbReference type="OrthoDB" id="4934986at2759"/>
<reference evidence="2 3" key="1">
    <citation type="journal article" date="2014" name="Proc. Natl. Acad. Sci. U.S.A.">
        <title>Trajectory and genomic determinants of fungal-pathogen speciation and host adaptation.</title>
        <authorList>
            <person name="Hu X."/>
            <person name="Xiao G."/>
            <person name="Zheng P."/>
            <person name="Shang Y."/>
            <person name="Su Y."/>
            <person name="Zhang X."/>
            <person name="Liu X."/>
            <person name="Zhan S."/>
            <person name="St Leger R.J."/>
            <person name="Wang C."/>
        </authorList>
    </citation>
    <scope>NUCLEOTIDE SEQUENCE [LARGE SCALE GENOMIC DNA]</scope>
    <source>
        <strain evidence="2 3">ARSEF 549</strain>
    </source>
</reference>
<protein>
    <submittedName>
        <fullName evidence="2">Phosphotransferase enzyme family protein</fullName>
    </submittedName>
</protein>
<proteinExistence type="predicted"/>
<dbReference type="PANTHER" id="PTHR21310:SF37">
    <property type="entry name" value="AMINOGLYCOSIDE PHOSPHOTRANSFERASE DOMAIN-CONTAINING PROTEIN"/>
    <property type="match status" value="1"/>
</dbReference>
<dbReference type="EMBL" id="AZNF01000015">
    <property type="protein sequence ID" value="KID61415.1"/>
    <property type="molecule type" value="Genomic_DNA"/>
</dbReference>
<dbReference type="Proteomes" id="UP000031186">
    <property type="component" value="Unassembled WGS sequence"/>
</dbReference>
<dbReference type="InterPro" id="IPR051678">
    <property type="entry name" value="AGP_Transferase"/>
</dbReference>
<dbReference type="SUPFAM" id="SSF56112">
    <property type="entry name" value="Protein kinase-like (PK-like)"/>
    <property type="match status" value="1"/>
</dbReference>
<sequence>MHYIQENTNIPVPHIHAFGQSPIVKNSSKMQAFLIMDYIPGRSLDLLSLVNETEERRTQFFSELIDIFVQLRKLEFHAVGSLIPDPTGQSKYVVGNFRSMPMNELQMQKQRRRQLTFTSATRFVDELFDILSEIYRMPIEELSRETAELELFALHILAKEIPKILDSQWDQGPFVLTHADLRCANIIVDDDFHIRGVIDWEWASTVPRQFFTPPSWITGLDLDSLRGISKDIYAEFRHVLQAKSKVSSDYDRLLEVWDFDHTLTLPLTRILQHPTSLIPVFYRFIYPKMFQETRHEFVPRFFRSYRNWPLELEVRQRLNASYRYTQYLKDNGLFVVDEQSQKINEWLLKGRELEMKLGLTTESV</sequence>
<evidence type="ECO:0000313" key="2">
    <source>
        <dbReference type="EMBL" id="KID61415.1"/>
    </source>
</evidence>
<gene>
    <name evidence="2" type="ORF">MAN_09180</name>
</gene>
<organism evidence="2 3">
    <name type="scientific">Metarhizium anisopliae (strain ARSEF 549)</name>
    <dbReference type="NCBI Taxonomy" id="3151832"/>
    <lineage>
        <taxon>Eukaryota</taxon>
        <taxon>Fungi</taxon>
        <taxon>Dikarya</taxon>
        <taxon>Ascomycota</taxon>
        <taxon>Pezizomycotina</taxon>
        <taxon>Sordariomycetes</taxon>
        <taxon>Hypocreomycetidae</taxon>
        <taxon>Hypocreales</taxon>
        <taxon>Clavicipitaceae</taxon>
        <taxon>Metarhizium</taxon>
    </lineage>
</organism>
<dbReference type="Pfam" id="PF01636">
    <property type="entry name" value="APH"/>
    <property type="match status" value="1"/>
</dbReference>
<dbReference type="PANTHER" id="PTHR21310">
    <property type="entry name" value="AMINOGLYCOSIDE PHOSPHOTRANSFERASE-RELATED-RELATED"/>
    <property type="match status" value="1"/>
</dbReference>